<reference evidence="1" key="1">
    <citation type="submission" date="2021-06" db="EMBL/GenBank/DDBJ databases">
        <authorList>
            <person name="Kallberg Y."/>
            <person name="Tangrot J."/>
            <person name="Rosling A."/>
        </authorList>
    </citation>
    <scope>NUCLEOTIDE SEQUENCE</scope>
    <source>
        <strain evidence="1">IL203A</strain>
    </source>
</reference>
<name>A0ACA9MET5_9GLOM</name>
<gene>
    <name evidence="1" type="ORF">DHETER_LOCUS6202</name>
</gene>
<dbReference type="Proteomes" id="UP000789702">
    <property type="component" value="Unassembled WGS sequence"/>
</dbReference>
<sequence>MYAELLNFCNKQILYNNKLIWNSATYLNPSTWWSSWPSSELQKLAICILLIPTSSK</sequence>
<feature type="non-terminal residue" evidence="1">
    <location>
        <position position="56"/>
    </location>
</feature>
<evidence type="ECO:0000313" key="1">
    <source>
        <dbReference type="EMBL" id="CAG8574370.1"/>
    </source>
</evidence>
<protein>
    <submittedName>
        <fullName evidence="1">6778_t:CDS:1</fullName>
    </submittedName>
</protein>
<accession>A0ACA9MET5</accession>
<comment type="caution">
    <text evidence="1">The sequence shown here is derived from an EMBL/GenBank/DDBJ whole genome shotgun (WGS) entry which is preliminary data.</text>
</comment>
<dbReference type="EMBL" id="CAJVPU010007580">
    <property type="protein sequence ID" value="CAG8574370.1"/>
    <property type="molecule type" value="Genomic_DNA"/>
</dbReference>
<organism evidence="1 2">
    <name type="scientific">Dentiscutata heterogama</name>
    <dbReference type="NCBI Taxonomy" id="1316150"/>
    <lineage>
        <taxon>Eukaryota</taxon>
        <taxon>Fungi</taxon>
        <taxon>Fungi incertae sedis</taxon>
        <taxon>Mucoromycota</taxon>
        <taxon>Glomeromycotina</taxon>
        <taxon>Glomeromycetes</taxon>
        <taxon>Diversisporales</taxon>
        <taxon>Gigasporaceae</taxon>
        <taxon>Dentiscutata</taxon>
    </lineage>
</organism>
<keyword evidence="2" id="KW-1185">Reference proteome</keyword>
<evidence type="ECO:0000313" key="2">
    <source>
        <dbReference type="Proteomes" id="UP000789702"/>
    </source>
</evidence>
<proteinExistence type="predicted"/>